<organism evidence="1 2">
    <name type="scientific">Mycobacterium kansasii</name>
    <dbReference type="NCBI Taxonomy" id="1768"/>
    <lineage>
        <taxon>Bacteria</taxon>
        <taxon>Bacillati</taxon>
        <taxon>Actinomycetota</taxon>
        <taxon>Actinomycetes</taxon>
        <taxon>Mycobacteriales</taxon>
        <taxon>Mycobacteriaceae</taxon>
        <taxon>Mycobacterium</taxon>
    </lineage>
</organism>
<dbReference type="Proteomes" id="UP000189229">
    <property type="component" value="Unassembled WGS sequence"/>
</dbReference>
<dbReference type="EMBL" id="MVBM01000006">
    <property type="protein sequence ID" value="OOK70402.1"/>
    <property type="molecule type" value="Genomic_DNA"/>
</dbReference>
<evidence type="ECO:0000313" key="1">
    <source>
        <dbReference type="EMBL" id="OOK70402.1"/>
    </source>
</evidence>
<gene>
    <name evidence="1" type="ORF">BZL30_6241</name>
</gene>
<accession>A0A1V3WUF6</accession>
<protein>
    <submittedName>
        <fullName evidence="1">Uncharacterized protein</fullName>
    </submittedName>
</protein>
<evidence type="ECO:0000313" key="2">
    <source>
        <dbReference type="Proteomes" id="UP000189229"/>
    </source>
</evidence>
<sequence>MPTSIQYGSAAMRYFRVSTDLLGRCAAGSMPFHVNLMGLTS</sequence>
<proteinExistence type="predicted"/>
<reference evidence="1 2" key="1">
    <citation type="submission" date="2017-02" db="EMBL/GenBank/DDBJ databases">
        <title>Complete genome sequences of Mycobacterium kansasii strains isolated from rhesus macaques.</title>
        <authorList>
            <person name="Panda A."/>
            <person name="Nagaraj S."/>
            <person name="Zhao X."/>
            <person name="Tettelin H."/>
            <person name="Detolla L.J."/>
        </authorList>
    </citation>
    <scope>NUCLEOTIDE SEQUENCE [LARGE SCALE GENOMIC DNA]</scope>
    <source>
        <strain evidence="1 2">11-3813</strain>
    </source>
</reference>
<name>A0A1V3WUF6_MYCKA</name>
<dbReference type="AlphaFoldDB" id="A0A1V3WUF6"/>
<comment type="caution">
    <text evidence="1">The sequence shown here is derived from an EMBL/GenBank/DDBJ whole genome shotgun (WGS) entry which is preliminary data.</text>
</comment>